<keyword evidence="1" id="KW-0862">Zinc</keyword>
<evidence type="ECO:0000256" key="2">
    <source>
        <dbReference type="SAM" id="MobiDB-lite"/>
    </source>
</evidence>
<dbReference type="SUPFAM" id="SSF57667">
    <property type="entry name" value="beta-beta-alpha zinc fingers"/>
    <property type="match status" value="1"/>
</dbReference>
<keyword evidence="1" id="KW-0479">Metal-binding</keyword>
<sequence length="189" mass="20830">MLNVHVTGPPSEGRSAPHHGDVPNISPPNDIRRRKTFLCPKCGGAFTRGDVMIRHMKRRTCRLTRTYARTANGIVIVKHLPSTSSSSVIHNPTLDAARTPPEASTHSNSVLHFGESSERSWSPPHLLPPLPPATVVVEESVPGHTKSVRRHHRLSFWNRIPHPLQPLTSPSSEPGGCRSSLSRGTQLRR</sequence>
<dbReference type="EMBL" id="KQ965820">
    <property type="protein sequence ID" value="KXS10606.1"/>
    <property type="molecule type" value="Genomic_DNA"/>
</dbReference>
<evidence type="ECO:0000259" key="3">
    <source>
        <dbReference type="PROSITE" id="PS50157"/>
    </source>
</evidence>
<evidence type="ECO:0000313" key="5">
    <source>
        <dbReference type="Proteomes" id="UP000070544"/>
    </source>
</evidence>
<protein>
    <recommendedName>
        <fullName evidence="3">C2H2-type domain-containing protein</fullName>
    </recommendedName>
</protein>
<feature type="region of interest" description="Disordered" evidence="2">
    <location>
        <begin position="1"/>
        <end position="30"/>
    </location>
</feature>
<feature type="region of interest" description="Disordered" evidence="2">
    <location>
        <begin position="161"/>
        <end position="189"/>
    </location>
</feature>
<dbReference type="Proteomes" id="UP000070544">
    <property type="component" value="Unassembled WGS sequence"/>
</dbReference>
<dbReference type="InterPro" id="IPR036236">
    <property type="entry name" value="Znf_C2H2_sf"/>
</dbReference>
<proteinExistence type="predicted"/>
<evidence type="ECO:0000256" key="1">
    <source>
        <dbReference type="PROSITE-ProRule" id="PRU00042"/>
    </source>
</evidence>
<dbReference type="GO" id="GO:0008270">
    <property type="term" value="F:zinc ion binding"/>
    <property type="evidence" value="ECO:0007669"/>
    <property type="project" value="UniProtKB-KW"/>
</dbReference>
<keyword evidence="1" id="KW-0863">Zinc-finger</keyword>
<keyword evidence="5" id="KW-1185">Reference proteome</keyword>
<name>A0A139A1E5_GONPJ</name>
<evidence type="ECO:0000313" key="4">
    <source>
        <dbReference type="EMBL" id="KXS10606.1"/>
    </source>
</evidence>
<dbReference type="InterPro" id="IPR013087">
    <property type="entry name" value="Znf_C2H2_type"/>
</dbReference>
<dbReference type="AlphaFoldDB" id="A0A139A1E5"/>
<reference evidence="4 5" key="1">
    <citation type="journal article" date="2015" name="Genome Biol. Evol.">
        <title>Phylogenomic analyses indicate that early fungi evolved digesting cell walls of algal ancestors of land plants.</title>
        <authorList>
            <person name="Chang Y."/>
            <person name="Wang S."/>
            <person name="Sekimoto S."/>
            <person name="Aerts A.L."/>
            <person name="Choi C."/>
            <person name="Clum A."/>
            <person name="LaButti K.M."/>
            <person name="Lindquist E.A."/>
            <person name="Yee Ngan C."/>
            <person name="Ohm R.A."/>
            <person name="Salamov A.A."/>
            <person name="Grigoriev I.V."/>
            <person name="Spatafora J.W."/>
            <person name="Berbee M.L."/>
        </authorList>
    </citation>
    <scope>NUCLEOTIDE SEQUENCE [LARGE SCALE GENOMIC DNA]</scope>
    <source>
        <strain evidence="4 5">JEL478</strain>
    </source>
</reference>
<organism evidence="4 5">
    <name type="scientific">Gonapodya prolifera (strain JEL478)</name>
    <name type="common">Monoblepharis prolifera</name>
    <dbReference type="NCBI Taxonomy" id="1344416"/>
    <lineage>
        <taxon>Eukaryota</taxon>
        <taxon>Fungi</taxon>
        <taxon>Fungi incertae sedis</taxon>
        <taxon>Chytridiomycota</taxon>
        <taxon>Chytridiomycota incertae sedis</taxon>
        <taxon>Monoblepharidomycetes</taxon>
        <taxon>Monoblepharidales</taxon>
        <taxon>Gonapodyaceae</taxon>
        <taxon>Gonapodya</taxon>
    </lineage>
</organism>
<feature type="domain" description="C2H2-type" evidence="3">
    <location>
        <begin position="37"/>
        <end position="60"/>
    </location>
</feature>
<accession>A0A139A1E5</accession>
<feature type="compositionally biased region" description="Polar residues" evidence="2">
    <location>
        <begin position="179"/>
        <end position="189"/>
    </location>
</feature>
<dbReference type="PROSITE" id="PS50157">
    <property type="entry name" value="ZINC_FINGER_C2H2_2"/>
    <property type="match status" value="1"/>
</dbReference>
<gene>
    <name evidence="4" type="ORF">M427DRAFT_73867</name>
</gene>
<feature type="region of interest" description="Disordered" evidence="2">
    <location>
        <begin position="97"/>
        <end position="122"/>
    </location>
</feature>